<accession>A0A0F9F913</accession>
<reference evidence="1" key="1">
    <citation type="journal article" date="2015" name="Nature">
        <title>Complex archaea that bridge the gap between prokaryotes and eukaryotes.</title>
        <authorList>
            <person name="Spang A."/>
            <person name="Saw J.H."/>
            <person name="Jorgensen S.L."/>
            <person name="Zaremba-Niedzwiedzka K."/>
            <person name="Martijn J."/>
            <person name="Lind A.E."/>
            <person name="van Eijk R."/>
            <person name="Schleper C."/>
            <person name="Guy L."/>
            <person name="Ettema T.J."/>
        </authorList>
    </citation>
    <scope>NUCLEOTIDE SEQUENCE</scope>
</reference>
<dbReference type="AlphaFoldDB" id="A0A0F9F913"/>
<protein>
    <submittedName>
        <fullName evidence="1">Uncharacterized protein</fullName>
    </submittedName>
</protein>
<name>A0A0F9F913_9ZZZZ</name>
<comment type="caution">
    <text evidence="1">The sequence shown here is derived from an EMBL/GenBank/DDBJ whole genome shotgun (WGS) entry which is preliminary data.</text>
</comment>
<evidence type="ECO:0000313" key="1">
    <source>
        <dbReference type="EMBL" id="KKL82864.1"/>
    </source>
</evidence>
<dbReference type="EMBL" id="LAZR01022152">
    <property type="protein sequence ID" value="KKL82864.1"/>
    <property type="molecule type" value="Genomic_DNA"/>
</dbReference>
<proteinExistence type="predicted"/>
<sequence>MKLFITVQQGSDPRSGGFNLFDYKVMFFLKEGFKLLHSNHNMRESYGELYA</sequence>
<gene>
    <name evidence="1" type="ORF">LCGC14_1980470</name>
</gene>
<feature type="non-terminal residue" evidence="1">
    <location>
        <position position="51"/>
    </location>
</feature>
<organism evidence="1">
    <name type="scientific">marine sediment metagenome</name>
    <dbReference type="NCBI Taxonomy" id="412755"/>
    <lineage>
        <taxon>unclassified sequences</taxon>
        <taxon>metagenomes</taxon>
        <taxon>ecological metagenomes</taxon>
    </lineage>
</organism>